<dbReference type="Gene3D" id="3.40.190.10">
    <property type="entry name" value="Periplasmic binding protein-like II"/>
    <property type="match status" value="2"/>
</dbReference>
<dbReference type="EMBL" id="FPHB01000022">
    <property type="protein sequence ID" value="SFV53308.1"/>
    <property type="molecule type" value="Genomic_DNA"/>
</dbReference>
<reference evidence="4" key="1">
    <citation type="submission" date="2016-10" db="EMBL/GenBank/DDBJ databases">
        <authorList>
            <person name="de Groot N.N."/>
        </authorList>
    </citation>
    <scope>NUCLEOTIDE SEQUENCE</scope>
</reference>
<dbReference type="InterPro" id="IPR044084">
    <property type="entry name" value="AvModA-like_subst-bd"/>
</dbReference>
<dbReference type="InterPro" id="IPR050682">
    <property type="entry name" value="ModA/WtpA"/>
</dbReference>
<dbReference type="AlphaFoldDB" id="A0A1W1D3R5"/>
<dbReference type="SUPFAM" id="SSF53850">
    <property type="entry name" value="Periplasmic binding protein-like II"/>
    <property type="match status" value="1"/>
</dbReference>
<dbReference type="PIRSF" id="PIRSF004846">
    <property type="entry name" value="ModA"/>
    <property type="match status" value="1"/>
</dbReference>
<dbReference type="Pfam" id="PF13531">
    <property type="entry name" value="SBP_bac_11"/>
    <property type="match status" value="1"/>
</dbReference>
<dbReference type="EMBL" id="FPHP01000022">
    <property type="protein sequence ID" value="SFV75234.1"/>
    <property type="molecule type" value="Genomic_DNA"/>
</dbReference>
<dbReference type="PANTHER" id="PTHR30632:SF14">
    <property type="entry name" value="TUNGSTATE_MOLYBDATE_CHROMATE-BINDING PROTEIN MODA"/>
    <property type="match status" value="1"/>
</dbReference>
<dbReference type="GO" id="GO:0046872">
    <property type="term" value="F:metal ion binding"/>
    <property type="evidence" value="ECO:0007669"/>
    <property type="project" value="UniProtKB-KW"/>
</dbReference>
<dbReference type="PANTHER" id="PTHR30632">
    <property type="entry name" value="MOLYBDATE-BINDING PERIPLASMIC PROTEIN"/>
    <property type="match status" value="1"/>
</dbReference>
<sequence>MRYVLFLFLSGVLYASTINVAVAANVSYAIKELQQTFHTLHPQINVRVMLGSSGKLTAQIEHGAPYDIFISADMKYPEYLYKKKIAITKPLIYAYGNVVLLSKKPRDFSKGVFILEDKGIKKIAIANPHTAPYGIASREILQNTKLYKKLKNKFIYGESISQTLSYTLSVADIGFVAKSALMSQKLRHYKKGINWIDIDTKLYTPTHQGMVILAYGKGKKEVQIFYDFLQTKKAKMILQKYGYHTL</sequence>
<keyword evidence="2" id="KW-0732">Signal</keyword>
<evidence type="ECO:0000256" key="2">
    <source>
        <dbReference type="ARBA" id="ARBA00022729"/>
    </source>
</evidence>
<protein>
    <submittedName>
        <fullName evidence="4">Molybdenum ABC transporter, periplasmic molybdenum-binding protein ModA (TC 3.A.1.8.1)</fullName>
    </submittedName>
</protein>
<organism evidence="4">
    <name type="scientific">hydrothermal vent metagenome</name>
    <dbReference type="NCBI Taxonomy" id="652676"/>
    <lineage>
        <taxon>unclassified sequences</taxon>
        <taxon>metagenomes</taxon>
        <taxon>ecological metagenomes</taxon>
    </lineage>
</organism>
<proteinExistence type="predicted"/>
<gene>
    <name evidence="4" type="ORF">MNB_SM-3-281</name>
    <name evidence="3" type="ORF">MNB_SM-7-901</name>
</gene>
<keyword evidence="1" id="KW-0479">Metal-binding</keyword>
<accession>A0A1W1D3R5</accession>
<dbReference type="CDD" id="cd13539">
    <property type="entry name" value="PBP2_AvModA"/>
    <property type="match status" value="1"/>
</dbReference>
<name>A0A1W1D3R5_9ZZZZ</name>
<dbReference type="GO" id="GO:0030973">
    <property type="term" value="F:molybdate ion binding"/>
    <property type="evidence" value="ECO:0007669"/>
    <property type="project" value="InterPro"/>
</dbReference>
<dbReference type="NCBIfam" id="TIGR01256">
    <property type="entry name" value="modA"/>
    <property type="match status" value="1"/>
</dbReference>
<dbReference type="InterPro" id="IPR005950">
    <property type="entry name" value="ModA"/>
</dbReference>
<evidence type="ECO:0000313" key="3">
    <source>
        <dbReference type="EMBL" id="SFV53308.1"/>
    </source>
</evidence>
<dbReference type="GO" id="GO:0015689">
    <property type="term" value="P:molybdate ion transport"/>
    <property type="evidence" value="ECO:0007669"/>
    <property type="project" value="InterPro"/>
</dbReference>
<evidence type="ECO:0000256" key="1">
    <source>
        <dbReference type="ARBA" id="ARBA00022723"/>
    </source>
</evidence>
<evidence type="ECO:0000313" key="4">
    <source>
        <dbReference type="EMBL" id="SFV75234.1"/>
    </source>
</evidence>